<protein>
    <submittedName>
        <fullName evidence="1">Uncharacterized protein</fullName>
    </submittedName>
</protein>
<evidence type="ECO:0000313" key="1">
    <source>
        <dbReference type="EMBL" id="EMJ34408.1"/>
    </source>
</evidence>
<reference evidence="1" key="1">
    <citation type="submission" date="2013-01" db="EMBL/GenBank/DDBJ databases">
        <authorList>
            <person name="Harkins D.M."/>
            <person name="Durkin A.S."/>
            <person name="Brinkac L.M."/>
            <person name="Haft D.H."/>
            <person name="Selengut J.D."/>
            <person name="Sanka R."/>
            <person name="DePew J."/>
            <person name="Purushe J."/>
            <person name="Peacock S.J."/>
            <person name="Thaipadungpanit J."/>
            <person name="Wuthiekanun V.W."/>
            <person name="Day N.P."/>
            <person name="Vinetz J.M."/>
            <person name="Sutton G.G."/>
            <person name="Nierman W.C."/>
            <person name="Fouts D.E."/>
        </authorList>
    </citation>
    <scope>NUCLEOTIDE SEQUENCE [LARGE SCALE GENOMIC DNA]</scope>
    <source>
        <strain evidence="1">FPW1039</strain>
    </source>
</reference>
<gene>
    <name evidence="1" type="ORF">LEP1GSC079_0116</name>
</gene>
<accession>A0A0F6I8N3</accession>
<organism evidence="1">
    <name type="scientific">Leptospira interrogans str. FPW1039</name>
    <dbReference type="NCBI Taxonomy" id="1193040"/>
    <lineage>
        <taxon>Bacteria</taxon>
        <taxon>Pseudomonadati</taxon>
        <taxon>Spirochaetota</taxon>
        <taxon>Spirochaetia</taxon>
        <taxon>Leptospirales</taxon>
        <taxon>Leptospiraceae</taxon>
        <taxon>Leptospira</taxon>
    </lineage>
</organism>
<dbReference type="Proteomes" id="UP000012164">
    <property type="component" value="Unassembled WGS sequence"/>
</dbReference>
<sequence length="155" mass="17867">MWHWDLMAAILALIYRIIFSVGMEARGSDLVLPNFIDSKCPNYGILSPSSDELEKARFEGDQTKIWIKNIEGNHTVVPAYTATEALKIYEGWEFRQFLTVYEMVCGKGLKPPFYDLIPYVKSEPLRECIRKANSSNNPRTEAECYEKHNDLIRGK</sequence>
<name>A0A0F6I8N3_LEPIR</name>
<proteinExistence type="predicted"/>
<comment type="caution">
    <text evidence="1">The sequence shown here is derived from an EMBL/GenBank/DDBJ whole genome shotgun (WGS) entry which is preliminary data.</text>
</comment>
<dbReference type="EMBL" id="AKWR02000240">
    <property type="protein sequence ID" value="EMJ34408.1"/>
    <property type="molecule type" value="Genomic_DNA"/>
</dbReference>
<dbReference type="AlphaFoldDB" id="A0A0F6I8N3"/>